<evidence type="ECO:0000313" key="3">
    <source>
        <dbReference type="Ensembl" id="ENSACLP00000026270.1"/>
    </source>
</evidence>
<sequence>MWNFLKNQFSLIVRMCQRGIKVTHVSKGSSSTKIQRFIPLANGLTDNMKSFAVFLLVLRYLSVSHGCTCTEGPQQFPAVQIDAGQGNVVMTDGNNYAYFLLGSQWYKMGSLNLKHVSVGPAGIWGVDLNNRVYKYVAGSFVFANGESLQQVDAGGDGQVVGVTDTSTIHCLKSTIASDYRKQSTLSWTTITGGLMYLSCSTKNGCWGVTPGQAIFFTKVTPSTCGISGWIQVEGVAVKVEIGTDGSVFALTKEGTVFQRQGIDSKTPQGTSWTHIPMPSRISHVSYDRGNLWVVTDYGTILKCFC</sequence>
<dbReference type="RefSeq" id="XP_026003559.1">
    <property type="nucleotide sequence ID" value="XM_026147774.1"/>
</dbReference>
<evidence type="ECO:0000256" key="1">
    <source>
        <dbReference type="ARBA" id="ARBA00022734"/>
    </source>
</evidence>
<dbReference type="InterPro" id="IPR051513">
    <property type="entry name" value="Tectonin_beta-prop"/>
</dbReference>
<comment type="similarity">
    <text evidence="2">Belongs to the tectonin family.</text>
</comment>
<evidence type="ECO:0008006" key="5">
    <source>
        <dbReference type="Google" id="ProtNLM"/>
    </source>
</evidence>
<dbReference type="AlphaFoldDB" id="A0A3P8Q9T2"/>
<reference evidence="3" key="3">
    <citation type="submission" date="2025-09" db="UniProtKB">
        <authorList>
            <consortium name="Ensembl"/>
        </authorList>
    </citation>
    <scope>IDENTIFICATION</scope>
</reference>
<dbReference type="GO" id="GO:0030246">
    <property type="term" value="F:carbohydrate binding"/>
    <property type="evidence" value="ECO:0007669"/>
    <property type="project" value="UniProtKB-KW"/>
</dbReference>
<organism evidence="3 4">
    <name type="scientific">Astatotilapia calliptera</name>
    <name type="common">Eastern happy</name>
    <name type="synonym">Chromis callipterus</name>
    <dbReference type="NCBI Taxonomy" id="8154"/>
    <lineage>
        <taxon>Eukaryota</taxon>
        <taxon>Metazoa</taxon>
        <taxon>Chordata</taxon>
        <taxon>Craniata</taxon>
        <taxon>Vertebrata</taxon>
        <taxon>Euteleostomi</taxon>
        <taxon>Actinopterygii</taxon>
        <taxon>Neopterygii</taxon>
        <taxon>Teleostei</taxon>
        <taxon>Neoteleostei</taxon>
        <taxon>Acanthomorphata</taxon>
        <taxon>Ovalentaria</taxon>
        <taxon>Cichlomorphae</taxon>
        <taxon>Cichliformes</taxon>
        <taxon>Cichlidae</taxon>
        <taxon>African cichlids</taxon>
        <taxon>Pseudocrenilabrinae</taxon>
        <taxon>Haplochromini</taxon>
        <taxon>Astatotilapia</taxon>
    </lineage>
</organism>
<dbReference type="OMA" id="NSAGHIY"/>
<protein>
    <recommendedName>
        <fullName evidence="5">Fish-egg lectin-like</fullName>
    </recommendedName>
</protein>
<dbReference type="PANTHER" id="PTHR23250">
    <property type="entry name" value="DYSFERLIN-RELATED"/>
    <property type="match status" value="1"/>
</dbReference>
<dbReference type="OrthoDB" id="166585at2759"/>
<dbReference type="GeneTree" id="ENSGT00510000047886"/>
<reference evidence="3" key="2">
    <citation type="submission" date="2025-08" db="UniProtKB">
        <authorList>
            <consortium name="Ensembl"/>
        </authorList>
    </citation>
    <scope>IDENTIFICATION</scope>
</reference>
<accession>A0A3P8Q9T2</accession>
<dbReference type="SMART" id="SM00706">
    <property type="entry name" value="TECPR"/>
    <property type="match status" value="5"/>
</dbReference>
<dbReference type="Bgee" id="ENSACLG00000017848">
    <property type="expression patterns" value="Expressed in anal fin and 3 other cell types or tissues"/>
</dbReference>
<keyword evidence="4" id="KW-1185">Reference proteome</keyword>
<reference evidence="3" key="1">
    <citation type="submission" date="2018-05" db="EMBL/GenBank/DDBJ databases">
        <authorList>
            <person name="Datahose"/>
        </authorList>
    </citation>
    <scope>NUCLEOTIDE SEQUENCE</scope>
</reference>
<evidence type="ECO:0000256" key="2">
    <source>
        <dbReference type="ARBA" id="ARBA00038331"/>
    </source>
</evidence>
<keyword evidence="1" id="KW-0430">Lectin</keyword>
<dbReference type="GeneID" id="113009465"/>
<dbReference type="InterPro" id="IPR006624">
    <property type="entry name" value="Beta-propeller_rpt_TECPR"/>
</dbReference>
<name>A0A3P8Q9T2_ASTCA</name>
<proteinExistence type="inferred from homology"/>
<evidence type="ECO:0000313" key="4">
    <source>
        <dbReference type="Proteomes" id="UP000265100"/>
    </source>
</evidence>
<dbReference type="PANTHER" id="PTHR23250:SF3">
    <property type="entry name" value="FISH-EGG LECTIN-LIKE ISOFORM X1-RELATED"/>
    <property type="match status" value="1"/>
</dbReference>
<dbReference type="Pfam" id="PF19193">
    <property type="entry name" value="Tectonin"/>
    <property type="match status" value="1"/>
</dbReference>
<dbReference type="Ensembl" id="ENSACLT00000026887.2">
    <property type="protein sequence ID" value="ENSACLP00000026270.1"/>
    <property type="gene ID" value="ENSACLG00000017848.2"/>
</dbReference>
<dbReference type="Proteomes" id="UP000265100">
    <property type="component" value="Chromosome 17"/>
</dbReference>